<keyword evidence="4" id="KW-0238">DNA-binding</keyword>
<dbReference type="Proteomes" id="UP000199245">
    <property type="component" value="Unassembled WGS sequence"/>
</dbReference>
<dbReference type="Pfam" id="PF00872">
    <property type="entry name" value="Transposase_mut"/>
    <property type="match status" value="1"/>
</dbReference>
<evidence type="ECO:0000256" key="1">
    <source>
        <dbReference type="ARBA" id="ARBA00002190"/>
    </source>
</evidence>
<accession>A0A1G6U2G5</accession>
<dbReference type="GO" id="GO:0006313">
    <property type="term" value="P:DNA transposition"/>
    <property type="evidence" value="ECO:0007669"/>
    <property type="project" value="InterPro"/>
</dbReference>
<proteinExistence type="inferred from homology"/>
<name>A0A1G6U2G5_9BRAD</name>
<keyword evidence="5" id="KW-0233">DNA recombination</keyword>
<gene>
    <name evidence="6" type="ORF">SAMN05216337_101097</name>
</gene>
<keyword evidence="3" id="KW-0815">Transposition</keyword>
<comment type="similarity">
    <text evidence="2">Belongs to the transposase mutator family.</text>
</comment>
<evidence type="ECO:0000256" key="3">
    <source>
        <dbReference type="ARBA" id="ARBA00022578"/>
    </source>
</evidence>
<dbReference type="EMBL" id="FMZW01000010">
    <property type="protein sequence ID" value="SDD35481.1"/>
    <property type="molecule type" value="Genomic_DNA"/>
</dbReference>
<evidence type="ECO:0000256" key="4">
    <source>
        <dbReference type="ARBA" id="ARBA00023125"/>
    </source>
</evidence>
<evidence type="ECO:0000256" key="2">
    <source>
        <dbReference type="ARBA" id="ARBA00010961"/>
    </source>
</evidence>
<dbReference type="GO" id="GO:0004803">
    <property type="term" value="F:transposase activity"/>
    <property type="evidence" value="ECO:0007669"/>
    <property type="project" value="InterPro"/>
</dbReference>
<reference evidence="6 7" key="1">
    <citation type="submission" date="2016-10" db="EMBL/GenBank/DDBJ databases">
        <authorList>
            <person name="de Groot N.N."/>
        </authorList>
    </citation>
    <scope>NUCLEOTIDE SEQUENCE [LARGE SCALE GENOMIC DNA]</scope>
    <source>
        <strain evidence="6 7">R5</strain>
    </source>
</reference>
<organism evidence="6 7">
    <name type="scientific">Bradyrhizobium brasilense</name>
    <dbReference type="NCBI Taxonomy" id="1419277"/>
    <lineage>
        <taxon>Bacteria</taxon>
        <taxon>Pseudomonadati</taxon>
        <taxon>Pseudomonadota</taxon>
        <taxon>Alphaproteobacteria</taxon>
        <taxon>Hyphomicrobiales</taxon>
        <taxon>Nitrobacteraceae</taxon>
        <taxon>Bradyrhizobium</taxon>
    </lineage>
</organism>
<protein>
    <submittedName>
        <fullName evidence="6">Transposase, Mutator family</fullName>
    </submittedName>
</protein>
<evidence type="ECO:0000313" key="7">
    <source>
        <dbReference type="Proteomes" id="UP000199245"/>
    </source>
</evidence>
<evidence type="ECO:0000256" key="5">
    <source>
        <dbReference type="ARBA" id="ARBA00023172"/>
    </source>
</evidence>
<evidence type="ECO:0000313" key="6">
    <source>
        <dbReference type="EMBL" id="SDD35481.1"/>
    </source>
</evidence>
<dbReference type="GO" id="GO:0003677">
    <property type="term" value="F:DNA binding"/>
    <property type="evidence" value="ECO:0007669"/>
    <property type="project" value="UniProtKB-KW"/>
</dbReference>
<dbReference type="InterPro" id="IPR001207">
    <property type="entry name" value="Transposase_mutator"/>
</dbReference>
<sequence>MPQQCCISGFARGHRWLESPSRLAQRNGYRDSIWETRVGTDEMRTREQRKGSYFAGFLGPRRMAEKALTAAVHQACVQGSRASMTGGS</sequence>
<comment type="function">
    <text evidence="1">Required for the transposition of the insertion element.</text>
</comment>
<dbReference type="AlphaFoldDB" id="A0A1G6U2G5"/>